<accession>A0A6B2LN19</accession>
<dbReference type="PROSITE" id="PS51421">
    <property type="entry name" value="RAS"/>
    <property type="match status" value="1"/>
</dbReference>
<reference evidence="4" key="1">
    <citation type="journal article" date="2020" name="J. Eukaryot. Microbiol.">
        <title>De novo Sequencing, Assembly and Annotation of the Transcriptome for the Free-Living Testate Amoeba Arcella intermedia.</title>
        <authorList>
            <person name="Ribeiro G.M."/>
            <person name="Porfirio-Sousa A.L."/>
            <person name="Maurer-Alcala X.X."/>
            <person name="Katz L.A."/>
            <person name="Lahr D.J.G."/>
        </authorList>
    </citation>
    <scope>NUCLEOTIDE SEQUENCE</scope>
</reference>
<dbReference type="SUPFAM" id="SSF52540">
    <property type="entry name" value="P-loop containing nucleoside triphosphate hydrolases"/>
    <property type="match status" value="1"/>
</dbReference>
<dbReference type="GO" id="GO:0003924">
    <property type="term" value="F:GTPase activity"/>
    <property type="evidence" value="ECO:0007669"/>
    <property type="project" value="InterPro"/>
</dbReference>
<dbReference type="SMART" id="SM00174">
    <property type="entry name" value="RHO"/>
    <property type="match status" value="1"/>
</dbReference>
<proteinExistence type="predicted"/>
<protein>
    <submittedName>
        <fullName evidence="4">Uncharacterized protein</fullName>
    </submittedName>
</protein>
<dbReference type="NCBIfam" id="TIGR00231">
    <property type="entry name" value="small_GTP"/>
    <property type="match status" value="1"/>
</dbReference>
<dbReference type="Pfam" id="PF00071">
    <property type="entry name" value="Ras"/>
    <property type="match status" value="1"/>
</dbReference>
<dbReference type="InterPro" id="IPR001806">
    <property type="entry name" value="Small_GTPase"/>
</dbReference>
<dbReference type="PROSITE" id="PS51420">
    <property type="entry name" value="RHO"/>
    <property type="match status" value="1"/>
</dbReference>
<dbReference type="Gene3D" id="3.40.50.300">
    <property type="entry name" value="P-loop containing nucleotide triphosphate hydrolases"/>
    <property type="match status" value="1"/>
</dbReference>
<keyword evidence="3" id="KW-0449">Lipoprotein</keyword>
<keyword evidence="1" id="KW-0547">Nucleotide-binding</keyword>
<dbReference type="PROSITE" id="PS51417">
    <property type="entry name" value="ARF"/>
    <property type="match status" value="1"/>
</dbReference>
<name>A0A6B2LN19_9EUKA</name>
<dbReference type="SMART" id="SM00173">
    <property type="entry name" value="RAS"/>
    <property type="match status" value="1"/>
</dbReference>
<dbReference type="InterPro" id="IPR027417">
    <property type="entry name" value="P-loop_NTPase"/>
</dbReference>
<dbReference type="PRINTS" id="PR00449">
    <property type="entry name" value="RASTRNSFRMNG"/>
</dbReference>
<evidence type="ECO:0000256" key="1">
    <source>
        <dbReference type="ARBA" id="ARBA00022741"/>
    </source>
</evidence>
<dbReference type="AlphaFoldDB" id="A0A6B2LN19"/>
<dbReference type="InterPro" id="IPR050227">
    <property type="entry name" value="Rab"/>
</dbReference>
<evidence type="ECO:0000313" key="4">
    <source>
        <dbReference type="EMBL" id="NDV38141.1"/>
    </source>
</evidence>
<organism evidence="4">
    <name type="scientific">Arcella intermedia</name>
    <dbReference type="NCBI Taxonomy" id="1963864"/>
    <lineage>
        <taxon>Eukaryota</taxon>
        <taxon>Amoebozoa</taxon>
        <taxon>Tubulinea</taxon>
        <taxon>Elardia</taxon>
        <taxon>Arcellinida</taxon>
        <taxon>Sphaerothecina</taxon>
        <taxon>Arcellidae</taxon>
        <taxon>Arcella</taxon>
    </lineage>
</organism>
<dbReference type="PANTHER" id="PTHR47977">
    <property type="entry name" value="RAS-RELATED PROTEIN RAB"/>
    <property type="match status" value="1"/>
</dbReference>
<sequence>MIGDPGVGKSSLLLRYADNDFPSQNFISTIGVDYKEKEIVIDNQKVTIQIWDTAGQERFRTITSSYYRAANGMILTFDLTNPATFKSCSKWLQEVERYAEEEVVVFLAGNKSDLPAAVTPSEISEFQAKYALEYVQTSAKNGNGINELFEKLTRQVLERQNSD</sequence>
<dbReference type="GO" id="GO:0005525">
    <property type="term" value="F:GTP binding"/>
    <property type="evidence" value="ECO:0007669"/>
    <property type="project" value="UniProtKB-KW"/>
</dbReference>
<evidence type="ECO:0000256" key="3">
    <source>
        <dbReference type="ARBA" id="ARBA00023288"/>
    </source>
</evidence>
<dbReference type="CDD" id="cd00154">
    <property type="entry name" value="Rab"/>
    <property type="match status" value="1"/>
</dbReference>
<dbReference type="InterPro" id="IPR005225">
    <property type="entry name" value="Small_GTP-bd"/>
</dbReference>
<dbReference type="SMART" id="SM00175">
    <property type="entry name" value="RAB"/>
    <property type="match status" value="1"/>
</dbReference>
<dbReference type="EMBL" id="GIBP01009172">
    <property type="protein sequence ID" value="NDV38141.1"/>
    <property type="molecule type" value="Transcribed_RNA"/>
</dbReference>
<dbReference type="FunFam" id="3.40.50.300:FF:001329">
    <property type="entry name" value="Small GTP-binding protein, putative"/>
    <property type="match status" value="1"/>
</dbReference>
<evidence type="ECO:0000256" key="2">
    <source>
        <dbReference type="ARBA" id="ARBA00023134"/>
    </source>
</evidence>
<dbReference type="SMART" id="SM00176">
    <property type="entry name" value="RAN"/>
    <property type="match status" value="1"/>
</dbReference>
<dbReference type="PROSITE" id="PS51419">
    <property type="entry name" value="RAB"/>
    <property type="match status" value="1"/>
</dbReference>
<keyword evidence="2" id="KW-0342">GTP-binding</keyword>